<organism evidence="1 2">
    <name type="scientific">Stylosanthes scabra</name>
    <dbReference type="NCBI Taxonomy" id="79078"/>
    <lineage>
        <taxon>Eukaryota</taxon>
        <taxon>Viridiplantae</taxon>
        <taxon>Streptophyta</taxon>
        <taxon>Embryophyta</taxon>
        <taxon>Tracheophyta</taxon>
        <taxon>Spermatophyta</taxon>
        <taxon>Magnoliopsida</taxon>
        <taxon>eudicotyledons</taxon>
        <taxon>Gunneridae</taxon>
        <taxon>Pentapetalae</taxon>
        <taxon>rosids</taxon>
        <taxon>fabids</taxon>
        <taxon>Fabales</taxon>
        <taxon>Fabaceae</taxon>
        <taxon>Papilionoideae</taxon>
        <taxon>50 kb inversion clade</taxon>
        <taxon>dalbergioids sensu lato</taxon>
        <taxon>Dalbergieae</taxon>
        <taxon>Pterocarpus clade</taxon>
        <taxon>Stylosanthes</taxon>
    </lineage>
</organism>
<protein>
    <submittedName>
        <fullName evidence="1">Uncharacterized protein</fullName>
    </submittedName>
</protein>
<sequence length="69" mass="7992">MVNKATNLFTSHCKGLSLRQFVARLNDRRCRCLLAYSPDPRSAAKLEAALNHSQFLKKTKKRQPFKEEE</sequence>
<reference evidence="1 2" key="1">
    <citation type="journal article" date="2023" name="Plants (Basel)">
        <title>Bridging the Gap: Combining Genomics and Transcriptomics Approaches to Understand Stylosanthes scabra, an Orphan Legume from the Brazilian Caatinga.</title>
        <authorList>
            <person name="Ferreira-Neto J.R.C."/>
            <person name="da Silva M.D."/>
            <person name="Binneck E."/>
            <person name="de Melo N.F."/>
            <person name="da Silva R.H."/>
            <person name="de Melo A.L.T.M."/>
            <person name="Pandolfi V."/>
            <person name="Bustamante F.O."/>
            <person name="Brasileiro-Vidal A.C."/>
            <person name="Benko-Iseppon A.M."/>
        </authorList>
    </citation>
    <scope>NUCLEOTIDE SEQUENCE [LARGE SCALE GENOMIC DNA]</scope>
    <source>
        <tissue evidence="1">Leaves</tissue>
    </source>
</reference>
<comment type="caution">
    <text evidence="1">The sequence shown here is derived from an EMBL/GenBank/DDBJ whole genome shotgun (WGS) entry which is preliminary data.</text>
</comment>
<name>A0ABU6XPW0_9FABA</name>
<evidence type="ECO:0000313" key="2">
    <source>
        <dbReference type="Proteomes" id="UP001341840"/>
    </source>
</evidence>
<dbReference type="Proteomes" id="UP001341840">
    <property type="component" value="Unassembled WGS sequence"/>
</dbReference>
<proteinExistence type="predicted"/>
<keyword evidence="2" id="KW-1185">Reference proteome</keyword>
<dbReference type="EMBL" id="JASCZI010212403">
    <property type="protein sequence ID" value="MED6199360.1"/>
    <property type="molecule type" value="Genomic_DNA"/>
</dbReference>
<accession>A0ABU6XPW0</accession>
<evidence type="ECO:0000313" key="1">
    <source>
        <dbReference type="EMBL" id="MED6199360.1"/>
    </source>
</evidence>
<gene>
    <name evidence="1" type="ORF">PIB30_075249</name>
</gene>